<dbReference type="Pfam" id="PF02635">
    <property type="entry name" value="DsrE"/>
    <property type="match status" value="1"/>
</dbReference>
<dbReference type="PANTHER" id="PTHR37691">
    <property type="entry name" value="BLR3518 PROTEIN"/>
    <property type="match status" value="1"/>
</dbReference>
<dbReference type="AlphaFoldDB" id="A0A0W8FJF4"/>
<comment type="caution">
    <text evidence="1">The sequence shown here is derived from an EMBL/GenBank/DDBJ whole genome shotgun (WGS) entry which is preliminary data.</text>
</comment>
<sequence length="132" mass="14590">MPGRTFIYTPEHPHPMNEQHAKYRVVFHINDEARAGMALRNLANLLDDAGEEHVEAAVVAHAGGVIALKRDSPHLADLERLAGRGVRFAVCENTLQSRGLSRIAFLEQAEIVSSGVTELVRLQHEGFAYIKP</sequence>
<name>A0A0W8FJF4_9ZZZZ</name>
<evidence type="ECO:0000313" key="1">
    <source>
        <dbReference type="EMBL" id="KUG21032.1"/>
    </source>
</evidence>
<organism evidence="1">
    <name type="scientific">hydrocarbon metagenome</name>
    <dbReference type="NCBI Taxonomy" id="938273"/>
    <lineage>
        <taxon>unclassified sequences</taxon>
        <taxon>metagenomes</taxon>
        <taxon>ecological metagenomes</taxon>
    </lineage>
</organism>
<dbReference type="Gene3D" id="3.40.1260.10">
    <property type="entry name" value="DsrEFH-like"/>
    <property type="match status" value="1"/>
</dbReference>
<dbReference type="InterPro" id="IPR027396">
    <property type="entry name" value="DsrEFH-like"/>
</dbReference>
<protein>
    <submittedName>
        <fullName evidence="1">Uncharacterized protein</fullName>
    </submittedName>
</protein>
<dbReference type="EMBL" id="LNQE01001111">
    <property type="protein sequence ID" value="KUG21032.1"/>
    <property type="molecule type" value="Genomic_DNA"/>
</dbReference>
<dbReference type="SUPFAM" id="SSF75169">
    <property type="entry name" value="DsrEFH-like"/>
    <property type="match status" value="1"/>
</dbReference>
<reference evidence="1" key="1">
    <citation type="journal article" date="2015" name="Proc. Natl. Acad. Sci. U.S.A.">
        <title>Networks of energetic and metabolic interactions define dynamics in microbial communities.</title>
        <authorList>
            <person name="Embree M."/>
            <person name="Liu J.K."/>
            <person name="Al-Bassam M.M."/>
            <person name="Zengler K."/>
        </authorList>
    </citation>
    <scope>NUCLEOTIDE SEQUENCE</scope>
</reference>
<gene>
    <name evidence="1" type="ORF">ASZ90_009224</name>
</gene>
<dbReference type="InterPro" id="IPR003787">
    <property type="entry name" value="Sulphur_relay_DsrE/F-like"/>
</dbReference>
<accession>A0A0W8FJF4</accession>
<dbReference type="PANTHER" id="PTHR37691:SF1">
    <property type="entry name" value="BLR3518 PROTEIN"/>
    <property type="match status" value="1"/>
</dbReference>
<proteinExistence type="predicted"/>